<dbReference type="Gene3D" id="2.60.40.2230">
    <property type="entry name" value="Uncharacterised protein YcnI-like PF07987, DUF1775"/>
    <property type="match status" value="1"/>
</dbReference>
<dbReference type="AlphaFoldDB" id="A0A6I4SSY6"/>
<dbReference type="InterPro" id="IPR012533">
    <property type="entry name" value="YcnI-copper_dom"/>
</dbReference>
<feature type="domain" description="YncI copper-binding" evidence="2">
    <location>
        <begin position="34"/>
        <end position="177"/>
    </location>
</feature>
<keyword evidence="1" id="KW-0732">Signal</keyword>
<dbReference type="EMBL" id="WTYM01000030">
    <property type="protein sequence ID" value="MXO58649.1"/>
    <property type="molecule type" value="Genomic_DNA"/>
</dbReference>
<protein>
    <submittedName>
        <fullName evidence="3">DUF1775 domain-containing protein</fullName>
    </submittedName>
</protein>
<organism evidence="3 4">
    <name type="scientific">Croceibacterium salegens</name>
    <dbReference type="NCBI Taxonomy" id="1737568"/>
    <lineage>
        <taxon>Bacteria</taxon>
        <taxon>Pseudomonadati</taxon>
        <taxon>Pseudomonadota</taxon>
        <taxon>Alphaproteobacteria</taxon>
        <taxon>Sphingomonadales</taxon>
        <taxon>Erythrobacteraceae</taxon>
        <taxon>Croceibacterium</taxon>
    </lineage>
</organism>
<keyword evidence="4" id="KW-1185">Reference proteome</keyword>
<feature type="signal peptide" evidence="1">
    <location>
        <begin position="1"/>
        <end position="35"/>
    </location>
</feature>
<reference evidence="3 4" key="1">
    <citation type="submission" date="2019-12" db="EMBL/GenBank/DDBJ databases">
        <title>Genomic-based taxomic classification of the family Erythrobacteraceae.</title>
        <authorList>
            <person name="Xu L."/>
        </authorList>
    </citation>
    <scope>NUCLEOTIDE SEQUENCE [LARGE SCALE GENOMIC DNA]</scope>
    <source>
        <strain evidence="3 4">MCCC 1K01500</strain>
    </source>
</reference>
<evidence type="ECO:0000256" key="1">
    <source>
        <dbReference type="SAM" id="SignalP"/>
    </source>
</evidence>
<accession>A0A6I4SSY6</accession>
<proteinExistence type="predicted"/>
<name>A0A6I4SSY6_9SPHN</name>
<dbReference type="InterPro" id="IPR038507">
    <property type="entry name" value="YcnI-like_sf"/>
</dbReference>
<evidence type="ECO:0000313" key="3">
    <source>
        <dbReference type="EMBL" id="MXO58649.1"/>
    </source>
</evidence>
<sequence>MRARFTKSLSRSGNVKRILSALLALSLPAAASAHAVFSEQDAEAGAYYAGFLRITHGCGASPTVAVRIEIPEGVLSAKPQPKPGWELTIERQTLPKPVAGEGGSMITERVSAVTWRGKLPVDQFDQFGLAMKLPDTSGPLFFPTVQSCEVGANEWTDIPPSAEAWHSVEHPAPMLVLSGGMAMEGHSGHH</sequence>
<evidence type="ECO:0000259" key="2">
    <source>
        <dbReference type="Pfam" id="PF07987"/>
    </source>
</evidence>
<evidence type="ECO:0000313" key="4">
    <source>
        <dbReference type="Proteomes" id="UP000433652"/>
    </source>
</evidence>
<dbReference type="Pfam" id="PF07987">
    <property type="entry name" value="DUF1775"/>
    <property type="match status" value="1"/>
</dbReference>
<dbReference type="OrthoDB" id="9796962at2"/>
<feature type="chain" id="PRO_5026057011" evidence="1">
    <location>
        <begin position="36"/>
        <end position="190"/>
    </location>
</feature>
<dbReference type="Proteomes" id="UP000433652">
    <property type="component" value="Unassembled WGS sequence"/>
</dbReference>
<gene>
    <name evidence="3" type="ORF">GRI89_03720</name>
</gene>
<dbReference type="CDD" id="cd08545">
    <property type="entry name" value="YcnI_like"/>
    <property type="match status" value="1"/>
</dbReference>
<comment type="caution">
    <text evidence="3">The sequence shown here is derived from an EMBL/GenBank/DDBJ whole genome shotgun (WGS) entry which is preliminary data.</text>
</comment>